<evidence type="ECO:0000313" key="1">
    <source>
        <dbReference type="EMBL" id="KAK6360425.1"/>
    </source>
</evidence>
<reference evidence="1 2" key="1">
    <citation type="submission" date="2019-10" db="EMBL/GenBank/DDBJ databases">
        <authorList>
            <person name="Palmer J.M."/>
        </authorList>
    </citation>
    <scope>NUCLEOTIDE SEQUENCE [LARGE SCALE GENOMIC DNA]</scope>
    <source>
        <strain evidence="1 2">TWF730</strain>
    </source>
</reference>
<dbReference type="EMBL" id="JAVHNS010000003">
    <property type="protein sequence ID" value="KAK6360425.1"/>
    <property type="molecule type" value="Genomic_DNA"/>
</dbReference>
<sequence>MERRLPPPPYKLVTFKHSTPSWASTYSQHVFDCINDPMGQGFEGSLQFIPDYCIELRDRIVKMIDEVNLDPSLHGTGCKYYLIKVNAIDGNARSSEPGHGKARGWILLKLANMYEMFRVSGGTGYEKDESLVGKVDVLPGYSEGEGSKNSFPISLQGSSKN</sequence>
<dbReference type="Proteomes" id="UP001373714">
    <property type="component" value="Unassembled WGS sequence"/>
</dbReference>
<name>A0AAV9VEN9_9PEZI</name>
<gene>
    <name evidence="1" type="ORF">TWF730_006568</name>
</gene>
<evidence type="ECO:0000313" key="2">
    <source>
        <dbReference type="Proteomes" id="UP001373714"/>
    </source>
</evidence>
<accession>A0AAV9VEN9</accession>
<organism evidence="1 2">
    <name type="scientific">Orbilia blumenaviensis</name>
    <dbReference type="NCBI Taxonomy" id="1796055"/>
    <lineage>
        <taxon>Eukaryota</taxon>
        <taxon>Fungi</taxon>
        <taxon>Dikarya</taxon>
        <taxon>Ascomycota</taxon>
        <taxon>Pezizomycotina</taxon>
        <taxon>Orbiliomycetes</taxon>
        <taxon>Orbiliales</taxon>
        <taxon>Orbiliaceae</taxon>
        <taxon>Orbilia</taxon>
    </lineage>
</organism>
<keyword evidence="2" id="KW-1185">Reference proteome</keyword>
<comment type="caution">
    <text evidence="1">The sequence shown here is derived from an EMBL/GenBank/DDBJ whole genome shotgun (WGS) entry which is preliminary data.</text>
</comment>
<proteinExistence type="predicted"/>
<dbReference type="AlphaFoldDB" id="A0AAV9VEN9"/>
<protein>
    <submittedName>
        <fullName evidence="1">Uncharacterized protein</fullName>
    </submittedName>
</protein>